<keyword evidence="12" id="KW-0472">Membrane</keyword>
<keyword evidence="14" id="KW-0325">Glycoprotein</keyword>
<protein>
    <recommendedName>
        <fullName evidence="4">Zona pellucida sperm-binding protein 3</fullName>
    </recommendedName>
    <alternativeName>
        <fullName evidence="15">Zona pellucida glycoprotein 3</fullName>
    </alternativeName>
</protein>
<evidence type="ECO:0000256" key="4">
    <source>
        <dbReference type="ARBA" id="ARBA00017980"/>
    </source>
</evidence>
<evidence type="ECO:0000256" key="12">
    <source>
        <dbReference type="ARBA" id="ARBA00023136"/>
    </source>
</evidence>
<keyword evidence="5" id="KW-1003">Cell membrane</keyword>
<dbReference type="Proteomes" id="UP001274896">
    <property type="component" value="Unassembled WGS sequence"/>
</dbReference>
<feature type="compositionally biased region" description="Polar residues" evidence="16">
    <location>
        <begin position="35"/>
        <end position="63"/>
    </location>
</feature>
<dbReference type="AlphaFoldDB" id="A0AAE0UTU4"/>
<keyword evidence="10 17" id="KW-0732">Signal</keyword>
<dbReference type="Gene3D" id="2.60.40.3210">
    <property type="entry name" value="Zona pellucida, ZP-N domain"/>
    <property type="match status" value="2"/>
</dbReference>
<keyword evidence="7" id="KW-0272">Extracellular matrix</keyword>
<feature type="signal peptide" evidence="17">
    <location>
        <begin position="1"/>
        <end position="21"/>
    </location>
</feature>
<accession>A0AAE0UTU4</accession>
<evidence type="ECO:0000256" key="13">
    <source>
        <dbReference type="ARBA" id="ARBA00023157"/>
    </source>
</evidence>
<evidence type="ECO:0000256" key="17">
    <source>
        <dbReference type="SAM" id="SignalP"/>
    </source>
</evidence>
<evidence type="ECO:0000256" key="16">
    <source>
        <dbReference type="SAM" id="MobiDB-lite"/>
    </source>
</evidence>
<reference evidence="19" key="1">
    <citation type="submission" date="2023-06" db="EMBL/GenBank/DDBJ databases">
        <title>Male Hemibagrus guttatus genome.</title>
        <authorList>
            <person name="Bian C."/>
        </authorList>
    </citation>
    <scope>NUCLEOTIDE SEQUENCE</scope>
    <source>
        <strain evidence="19">Male_cb2023</strain>
        <tissue evidence="19">Muscle</tissue>
    </source>
</reference>
<comment type="similarity">
    <text evidence="3">Belongs to the ZP domain family. ZPC subfamily.</text>
</comment>
<comment type="subcellular location">
    <subcellularLocation>
        <location evidence="1">Cell membrane</location>
        <topology evidence="1">Single-pass type I membrane protein</topology>
    </subcellularLocation>
    <subcellularLocation>
        <location evidence="2">Secreted</location>
        <location evidence="2">Extracellular space</location>
        <location evidence="2">Extracellular matrix</location>
    </subcellularLocation>
</comment>
<evidence type="ECO:0000256" key="15">
    <source>
        <dbReference type="ARBA" id="ARBA00030824"/>
    </source>
</evidence>
<evidence type="ECO:0000256" key="7">
    <source>
        <dbReference type="ARBA" id="ARBA00022530"/>
    </source>
</evidence>
<dbReference type="GO" id="GO:0007339">
    <property type="term" value="P:binding of sperm to zona pellucida"/>
    <property type="evidence" value="ECO:0007669"/>
    <property type="project" value="TreeGrafter"/>
</dbReference>
<evidence type="ECO:0000256" key="11">
    <source>
        <dbReference type="ARBA" id="ARBA00022989"/>
    </source>
</evidence>
<proteinExistence type="inferred from homology"/>
<keyword evidence="6" id="KW-0964">Secreted</keyword>
<name>A0AAE0UTU4_9TELE</name>
<feature type="chain" id="PRO_5042279139" description="Zona pellucida sperm-binding protein 3" evidence="17">
    <location>
        <begin position="22"/>
        <end position="930"/>
    </location>
</feature>
<dbReference type="FunFam" id="2.60.40.3210:FF:000001">
    <property type="entry name" value="Zona pellucida sperm-binding protein 3"/>
    <property type="match status" value="2"/>
</dbReference>
<evidence type="ECO:0000313" key="20">
    <source>
        <dbReference type="Proteomes" id="UP001274896"/>
    </source>
</evidence>
<evidence type="ECO:0000256" key="2">
    <source>
        <dbReference type="ARBA" id="ARBA00004498"/>
    </source>
</evidence>
<dbReference type="Pfam" id="PF23344">
    <property type="entry name" value="ZP-N"/>
    <property type="match status" value="2"/>
</dbReference>
<comment type="caution">
    <text evidence="19">The sequence shown here is derived from an EMBL/GenBank/DDBJ whole genome shotgun (WGS) entry which is preliminary data.</text>
</comment>
<evidence type="ECO:0000256" key="10">
    <source>
        <dbReference type="ARBA" id="ARBA00022729"/>
    </source>
</evidence>
<feature type="domain" description="ZP" evidence="18">
    <location>
        <begin position="127"/>
        <end position="387"/>
    </location>
</feature>
<dbReference type="Gene3D" id="2.60.40.4100">
    <property type="entry name" value="Zona pellucida, ZP-C domain"/>
    <property type="match status" value="2"/>
</dbReference>
<evidence type="ECO:0000256" key="8">
    <source>
        <dbReference type="ARBA" id="ARBA00022685"/>
    </source>
</evidence>
<sequence length="930" mass="100031">MGFNQVGISVLMLLAVGAVMAEWQRLDAIPPPPGLQSNKPAPPSLQGNTGLPSQWLQRDPQTGGSAVATLGLQLQNPSSAQGQQAVQRPVKKVTWRFPAAPQIPTPPAPVHFVRQSEPVLTQGVTAKCNETAVRVEVRRDLFGTEAPLNIAALTLGGCGASAVDASSQVFIYESALHGCNSKLTVTAKELVYIFTLGISSVSLMGTPIQRNAGAKVFIECHYPRLHNVSSSALLPAWIPYAAAQAAEELLVLSLRLMMDDWISERPSNQYYLGELINIEASVLQFNHVPLRVLIDSCVATAVPDINAVPRYSFIENYGCLVDAKLTRSTSHFLPQTQASKLRLQLEAFRFQQMPSSLVYIACLLKATVASAPADAEHKACSFINNGWTAAYGADQVCSCCSSTCAMRKGRDLSSEQVQFSVETPDCVKEEAVQQSGCVGPNAMGLAVRHGVIPEPVSDAAAQDALDGPSVEGGQDERWKMSLPQPSQELETLLGFLGDGAVVERPAMGFNQMGVRVLLALFAGLSTAQWLPMGVIQASVGQPNKPAHPSLQGNTGLPSQWLQRDPQTGGSAVATLGLQLQNPSSAQGQQAVQRPVKKVTWRFPAAPQIPTPPAPVHFVRQSEPVLTQGVTAKCNETAVRVEVRRDLFGTEAPLNIAALTLGGCGASAVDASSQVFIYESALHGCNSKLTVTAKELVYIFTLGISSVSLMGTPIQRNAGAKVFIECHYPRLHNVSSSALLPAWIPYAAAQAAEELLVFSLRLMMDDWISERPSNQYYLGELINIEASVLQFNHVPLRVLIDSCVATAVPDINAVPRYSFIENYGCLVDAKLTRSTSHFLPQTQASKLRLQLEAFRFQQMNSSLVYIACLLKATVASAPGDAEHKACSFINNGWTAAYGADQVYTTCFLKATADAEHKACYFSGNYVAMALK</sequence>
<keyword evidence="8" id="KW-0165">Cleavage on pair of basic residues</keyword>
<keyword evidence="11" id="KW-1133">Transmembrane helix</keyword>
<feature type="domain" description="ZP" evidence="18">
    <location>
        <begin position="632"/>
        <end position="892"/>
    </location>
</feature>
<evidence type="ECO:0000256" key="14">
    <source>
        <dbReference type="ARBA" id="ARBA00023180"/>
    </source>
</evidence>
<dbReference type="InterPro" id="IPR055356">
    <property type="entry name" value="ZP-N"/>
</dbReference>
<evidence type="ECO:0000256" key="1">
    <source>
        <dbReference type="ARBA" id="ARBA00004251"/>
    </source>
</evidence>
<evidence type="ECO:0000256" key="5">
    <source>
        <dbReference type="ARBA" id="ARBA00022475"/>
    </source>
</evidence>
<dbReference type="SMART" id="SM00241">
    <property type="entry name" value="ZP"/>
    <property type="match status" value="2"/>
</dbReference>
<evidence type="ECO:0000256" key="6">
    <source>
        <dbReference type="ARBA" id="ARBA00022525"/>
    </source>
</evidence>
<dbReference type="GO" id="GO:0035803">
    <property type="term" value="P:egg coat formation"/>
    <property type="evidence" value="ECO:0007669"/>
    <property type="project" value="TreeGrafter"/>
</dbReference>
<evidence type="ECO:0000256" key="9">
    <source>
        <dbReference type="ARBA" id="ARBA00022692"/>
    </source>
</evidence>
<keyword evidence="9" id="KW-0812">Transmembrane</keyword>
<dbReference type="Pfam" id="PF00100">
    <property type="entry name" value="Zona_pellucida"/>
    <property type="match status" value="2"/>
</dbReference>
<dbReference type="PROSITE" id="PS51034">
    <property type="entry name" value="ZP_2"/>
    <property type="match status" value="2"/>
</dbReference>
<evidence type="ECO:0000256" key="3">
    <source>
        <dbReference type="ARBA" id="ARBA00006735"/>
    </source>
</evidence>
<dbReference type="GO" id="GO:2000344">
    <property type="term" value="P:positive regulation of acrosome reaction"/>
    <property type="evidence" value="ECO:0007669"/>
    <property type="project" value="TreeGrafter"/>
</dbReference>
<dbReference type="GO" id="GO:0032190">
    <property type="term" value="F:acrosin binding"/>
    <property type="evidence" value="ECO:0007669"/>
    <property type="project" value="TreeGrafter"/>
</dbReference>
<keyword evidence="13" id="KW-1015">Disulfide bond</keyword>
<dbReference type="InterPro" id="IPR042235">
    <property type="entry name" value="ZP-C_dom"/>
</dbReference>
<feature type="region of interest" description="Disordered" evidence="16">
    <location>
        <begin position="30"/>
        <end position="63"/>
    </location>
</feature>
<evidence type="ECO:0000313" key="19">
    <source>
        <dbReference type="EMBL" id="KAK3520232.1"/>
    </source>
</evidence>
<dbReference type="GO" id="GO:0031012">
    <property type="term" value="C:extracellular matrix"/>
    <property type="evidence" value="ECO:0007669"/>
    <property type="project" value="TreeGrafter"/>
</dbReference>
<dbReference type="InterPro" id="IPR001507">
    <property type="entry name" value="ZP_dom"/>
</dbReference>
<dbReference type="GO" id="GO:0005886">
    <property type="term" value="C:plasma membrane"/>
    <property type="evidence" value="ECO:0007669"/>
    <property type="project" value="UniProtKB-SubCell"/>
</dbReference>
<evidence type="ECO:0000259" key="18">
    <source>
        <dbReference type="PROSITE" id="PS51034"/>
    </source>
</evidence>
<dbReference type="PANTHER" id="PTHR11576">
    <property type="entry name" value="ZONA PELLUCIDA SPERM-BINDING PROTEIN 3"/>
    <property type="match status" value="1"/>
</dbReference>
<organism evidence="19 20">
    <name type="scientific">Hemibagrus guttatus</name>
    <dbReference type="NCBI Taxonomy" id="175788"/>
    <lineage>
        <taxon>Eukaryota</taxon>
        <taxon>Metazoa</taxon>
        <taxon>Chordata</taxon>
        <taxon>Craniata</taxon>
        <taxon>Vertebrata</taxon>
        <taxon>Euteleostomi</taxon>
        <taxon>Actinopterygii</taxon>
        <taxon>Neopterygii</taxon>
        <taxon>Teleostei</taxon>
        <taxon>Ostariophysi</taxon>
        <taxon>Siluriformes</taxon>
        <taxon>Bagridae</taxon>
        <taxon>Hemibagrus</taxon>
    </lineage>
</organism>
<dbReference type="InterPro" id="IPR055355">
    <property type="entry name" value="ZP-C"/>
</dbReference>
<gene>
    <name evidence="19" type="ORF">QTP70_019708</name>
</gene>
<dbReference type="EMBL" id="JAUCMX010000016">
    <property type="protein sequence ID" value="KAK3520232.1"/>
    <property type="molecule type" value="Genomic_DNA"/>
</dbReference>
<dbReference type="FunFam" id="2.60.40.4100:FF:000002">
    <property type="entry name" value="Zona pellucida sperm-binding protein 3"/>
    <property type="match status" value="2"/>
</dbReference>
<keyword evidence="20" id="KW-1185">Reference proteome</keyword>
<dbReference type="PANTHER" id="PTHR11576:SF2">
    <property type="entry name" value="ZONA PELLUCIDA SPERM-BINDING PROTEIN 3"/>
    <property type="match status" value="1"/>
</dbReference>